<name>A0ACC2RH48_9FUNG</name>
<gene>
    <name evidence="1" type="ORF">DSO57_1025124</name>
</gene>
<proteinExistence type="predicted"/>
<accession>A0ACC2RH48</accession>
<sequence length="80" mass="9096">MDLRSGQWGMATKLNVTPQLPANDPPKIWDNAQFNPQLAYNFKPRRIKNSPGPWIYSPPAEIGRVSLPHRYIQKQTANPA</sequence>
<reference evidence="1" key="1">
    <citation type="submission" date="2022-04" db="EMBL/GenBank/DDBJ databases">
        <title>Genome of the entomopathogenic fungus Entomophthora muscae.</title>
        <authorList>
            <person name="Elya C."/>
            <person name="Lovett B.R."/>
            <person name="Lee E."/>
            <person name="Macias A.M."/>
            <person name="Hajek A.E."/>
            <person name="De Bivort B.L."/>
            <person name="Kasson M.T."/>
            <person name="De Fine Licht H.H."/>
            <person name="Stajich J.E."/>
        </authorList>
    </citation>
    <scope>NUCLEOTIDE SEQUENCE</scope>
    <source>
        <strain evidence="1">Berkeley</strain>
    </source>
</reference>
<organism evidence="1 2">
    <name type="scientific">Entomophthora muscae</name>
    <dbReference type="NCBI Taxonomy" id="34485"/>
    <lineage>
        <taxon>Eukaryota</taxon>
        <taxon>Fungi</taxon>
        <taxon>Fungi incertae sedis</taxon>
        <taxon>Zoopagomycota</taxon>
        <taxon>Entomophthoromycotina</taxon>
        <taxon>Entomophthoromycetes</taxon>
        <taxon>Entomophthorales</taxon>
        <taxon>Entomophthoraceae</taxon>
        <taxon>Entomophthora</taxon>
    </lineage>
</organism>
<keyword evidence="2" id="KW-1185">Reference proteome</keyword>
<evidence type="ECO:0000313" key="1">
    <source>
        <dbReference type="EMBL" id="KAJ9049389.1"/>
    </source>
</evidence>
<dbReference type="EMBL" id="QTSX02007239">
    <property type="protein sequence ID" value="KAJ9049389.1"/>
    <property type="molecule type" value="Genomic_DNA"/>
</dbReference>
<dbReference type="Proteomes" id="UP001165960">
    <property type="component" value="Unassembled WGS sequence"/>
</dbReference>
<evidence type="ECO:0000313" key="2">
    <source>
        <dbReference type="Proteomes" id="UP001165960"/>
    </source>
</evidence>
<comment type="caution">
    <text evidence="1">The sequence shown here is derived from an EMBL/GenBank/DDBJ whole genome shotgun (WGS) entry which is preliminary data.</text>
</comment>
<protein>
    <submittedName>
        <fullName evidence="1">Uncharacterized protein</fullName>
    </submittedName>
</protein>